<feature type="signal peptide" evidence="8">
    <location>
        <begin position="1"/>
        <end position="21"/>
    </location>
</feature>
<comment type="subcellular location">
    <subcellularLocation>
        <location evidence="1 7">Cell outer membrane</location>
        <topology evidence="1 7">Multi-pass membrane protein</topology>
    </subcellularLocation>
</comment>
<keyword evidence="3 7" id="KW-1134">Transmembrane beta strand</keyword>
<keyword evidence="8" id="KW-0732">Signal</keyword>
<accession>A0A250FPN1</accession>
<dbReference type="SUPFAM" id="SSF56935">
    <property type="entry name" value="Porins"/>
    <property type="match status" value="1"/>
</dbReference>
<dbReference type="Pfam" id="PF13620">
    <property type="entry name" value="CarboxypepD_reg"/>
    <property type="match status" value="1"/>
</dbReference>
<dbReference type="SUPFAM" id="SSF49464">
    <property type="entry name" value="Carboxypeptidase regulatory domain-like"/>
    <property type="match status" value="1"/>
</dbReference>
<evidence type="ECO:0000256" key="2">
    <source>
        <dbReference type="ARBA" id="ARBA00022448"/>
    </source>
</evidence>
<dbReference type="RefSeq" id="WP_095910328.1">
    <property type="nucleotide sequence ID" value="NZ_CP022386.1"/>
</dbReference>
<evidence type="ECO:0000256" key="3">
    <source>
        <dbReference type="ARBA" id="ARBA00022452"/>
    </source>
</evidence>
<dbReference type="EMBL" id="CP022386">
    <property type="protein sequence ID" value="ATA87034.1"/>
    <property type="molecule type" value="Genomic_DNA"/>
</dbReference>
<proteinExistence type="inferred from homology"/>
<dbReference type="KEGG" id="cgh:CGC50_07620"/>
<keyword evidence="4 7" id="KW-0812">Transmembrane</keyword>
<evidence type="ECO:0000256" key="5">
    <source>
        <dbReference type="ARBA" id="ARBA00023136"/>
    </source>
</evidence>
<evidence type="ECO:0000313" key="10">
    <source>
        <dbReference type="Proteomes" id="UP000217250"/>
    </source>
</evidence>
<dbReference type="Proteomes" id="UP000217250">
    <property type="component" value="Chromosome"/>
</dbReference>
<dbReference type="AlphaFoldDB" id="A0A250FPN1"/>
<dbReference type="Gene3D" id="2.40.170.20">
    <property type="entry name" value="TonB-dependent receptor, beta-barrel domain"/>
    <property type="match status" value="1"/>
</dbReference>
<keyword evidence="2 7" id="KW-0813">Transport</keyword>
<evidence type="ECO:0000256" key="6">
    <source>
        <dbReference type="ARBA" id="ARBA00023237"/>
    </source>
</evidence>
<keyword evidence="5 7" id="KW-0472">Membrane</keyword>
<organism evidence="9 10">
    <name type="scientific">Capnocytophaga gingivalis</name>
    <dbReference type="NCBI Taxonomy" id="1017"/>
    <lineage>
        <taxon>Bacteria</taxon>
        <taxon>Pseudomonadati</taxon>
        <taxon>Bacteroidota</taxon>
        <taxon>Flavobacteriia</taxon>
        <taxon>Flavobacteriales</taxon>
        <taxon>Flavobacteriaceae</taxon>
        <taxon>Capnocytophaga</taxon>
    </lineage>
</organism>
<dbReference type="InterPro" id="IPR037066">
    <property type="entry name" value="Plug_dom_sf"/>
</dbReference>
<dbReference type="InterPro" id="IPR008969">
    <property type="entry name" value="CarboxyPept-like_regulatory"/>
</dbReference>
<gene>
    <name evidence="9" type="ORF">CGC50_07620</name>
</gene>
<dbReference type="InterPro" id="IPR036942">
    <property type="entry name" value="Beta-barrel_TonB_sf"/>
</dbReference>
<dbReference type="PROSITE" id="PS52016">
    <property type="entry name" value="TONB_DEPENDENT_REC_3"/>
    <property type="match status" value="1"/>
</dbReference>
<reference evidence="10" key="1">
    <citation type="submission" date="2017-06" db="EMBL/GenBank/DDBJ databases">
        <title>Capnocytophaga spp. assemblies.</title>
        <authorList>
            <person name="Gulvik C.A."/>
        </authorList>
    </citation>
    <scope>NUCLEOTIDE SEQUENCE [LARGE SCALE GENOMIC DNA]</scope>
    <source>
        <strain evidence="10">H1496</strain>
    </source>
</reference>
<feature type="chain" id="PRO_5012286991" evidence="8">
    <location>
        <begin position="22"/>
        <end position="1058"/>
    </location>
</feature>
<evidence type="ECO:0000256" key="8">
    <source>
        <dbReference type="SAM" id="SignalP"/>
    </source>
</evidence>
<sequence>MRIKISICLLFSLLGMIHTFAQEKSISGTVKNSQGLPQQGVVVSLKGDSSRTTQTDAKGGYTILAKSTDILVFSSLGMATIERTVGEATTIDVVMSSSTAKATPTPSTTGEAVARTNVRGPSSIYGESKPLWVVDGIILDDGVELSPDALSSSDAKTLIASALGGLSSDDIDTFRVLKDASATSIYGPRAIAGVVVVNTRKGSKGTNSISYTNESTFRLIPSYNNFNIMNSQDQMDVFMEMMRRGNITYKEMGNRRHYGEIGRMYALLNTATPSGYGLANTNEAKEAFLRAAEMRNTDWFSRLFQTNILQSHSVSISTGTDKASYYASVGIINDPGWMRFSNYNRYTANINANYKLSKSVSFNLIANGSYRENKTPGSVDGVSGKVSSAFSLNPYSYALNASRTMDPEATYRYRFAPLNIFEEMENNYTNTHIGDIKIQGQLSWKISPKVTAVGLAAIRYQNISQELNQTERSNLARAYRAMDNVTMITNNTYLYEDPYDDFDVKRTVLPEGGIREKSESILNGKDFRGTIDYRDAFSGGIHKIQVLGGAETSDIYRNKDWNQNLGLLYELGDMSYFSYEAFKQMQENKTNYYTLTRTTTRNVAFFSNAMYSYKDKYIFNGTLRTDASNKFGASHYIRWMPTWNLALTWNISQEKFFPKLKPISALSFKGSFGMTPESPSVSNSLAKIIGERPWRSADRFQETALRISEAANHDLTYEKKEELNLGVQMGLFKNRINLALDWYTRNNYDLIGRVPSQGLNGTVIRSGNVAAMRSSGVDLSLQTKNLTIGDFSWVTTFVYARNDNKITKLYVEATIEDMVKGTGFSKEGYPVGSIFSIPFRGLNSEGLPTFADSNGNTTIDGLRLDQRDNLDFLKYSGTTRPTDVGSLGNLFKYKGISLNILLTYSFGNVLRLPASFKHSYINDSPTSPSDMVAMPKEFKNRWMQPGDENRTNIPAIASAYQLYAIPTLEYAYTAYNYSDVRIAKGDFIRLKEISLAYDFDKETLRDMKIKRLSFKLQGTNLFLLYADKKLNGADPEFSASSSFIPTPKQLTFSIRVGL</sequence>
<dbReference type="NCBIfam" id="TIGR04056">
    <property type="entry name" value="OMP_RagA_SusC"/>
    <property type="match status" value="1"/>
</dbReference>
<protein>
    <submittedName>
        <fullName evidence="9">SusC/RagA family protein</fullName>
    </submittedName>
</protein>
<evidence type="ECO:0000256" key="4">
    <source>
        <dbReference type="ARBA" id="ARBA00022692"/>
    </source>
</evidence>
<evidence type="ECO:0000256" key="7">
    <source>
        <dbReference type="PROSITE-ProRule" id="PRU01360"/>
    </source>
</evidence>
<dbReference type="GeneID" id="84808422"/>
<evidence type="ECO:0000313" key="9">
    <source>
        <dbReference type="EMBL" id="ATA87034.1"/>
    </source>
</evidence>
<name>A0A250FPN1_9FLAO</name>
<dbReference type="GO" id="GO:0009279">
    <property type="term" value="C:cell outer membrane"/>
    <property type="evidence" value="ECO:0007669"/>
    <property type="project" value="UniProtKB-SubCell"/>
</dbReference>
<dbReference type="InterPro" id="IPR023996">
    <property type="entry name" value="TonB-dep_OMP_SusC/RagA"/>
</dbReference>
<evidence type="ECO:0000256" key="1">
    <source>
        <dbReference type="ARBA" id="ARBA00004571"/>
    </source>
</evidence>
<keyword evidence="6 7" id="KW-0998">Cell outer membrane</keyword>
<dbReference type="InterPro" id="IPR039426">
    <property type="entry name" value="TonB-dep_rcpt-like"/>
</dbReference>
<comment type="similarity">
    <text evidence="7">Belongs to the TonB-dependent receptor family.</text>
</comment>
<dbReference type="Gene3D" id="2.170.130.10">
    <property type="entry name" value="TonB-dependent receptor, plug domain"/>
    <property type="match status" value="1"/>
</dbReference>
<dbReference type="OrthoDB" id="9768177at2"/>